<dbReference type="InterPro" id="IPR016186">
    <property type="entry name" value="C-type_lectin-like/link_sf"/>
</dbReference>
<dbReference type="InterPro" id="IPR016187">
    <property type="entry name" value="CTDL_fold"/>
</dbReference>
<dbReference type="GO" id="GO:0030246">
    <property type="term" value="F:carbohydrate binding"/>
    <property type="evidence" value="ECO:0007669"/>
    <property type="project" value="UniProtKB-KW"/>
</dbReference>
<accession>A0A8C6RX29</accession>
<feature type="domain" description="C-type lectin" evidence="4">
    <location>
        <begin position="117"/>
        <end position="235"/>
    </location>
</feature>
<keyword evidence="3" id="KW-1133">Transmembrane helix</keyword>
<keyword evidence="6" id="KW-1185">Reference proteome</keyword>
<dbReference type="PANTHER" id="PTHR46746:SF9">
    <property type="entry name" value="CD209 ANTIGEN-LIKE PROTEIN C-LIKE"/>
    <property type="match status" value="1"/>
</dbReference>
<keyword evidence="3" id="KW-0812">Transmembrane</keyword>
<dbReference type="PROSITE" id="PS50041">
    <property type="entry name" value="C_TYPE_LECTIN_2"/>
    <property type="match status" value="1"/>
</dbReference>
<evidence type="ECO:0000256" key="2">
    <source>
        <dbReference type="ARBA" id="ARBA00023157"/>
    </source>
</evidence>
<dbReference type="OMA" id="MAAEITY"/>
<dbReference type="Pfam" id="PF00059">
    <property type="entry name" value="Lectin_C"/>
    <property type="match status" value="1"/>
</dbReference>
<dbReference type="AlphaFoldDB" id="A0A8C6RX29"/>
<evidence type="ECO:0000256" key="1">
    <source>
        <dbReference type="ARBA" id="ARBA00022734"/>
    </source>
</evidence>
<protein>
    <submittedName>
        <fullName evidence="5">C-type lectin domain family 4, member a1</fullName>
    </submittedName>
</protein>
<evidence type="ECO:0000313" key="6">
    <source>
        <dbReference type="Proteomes" id="UP000694381"/>
    </source>
</evidence>
<reference evidence="5" key="1">
    <citation type="submission" date="2025-08" db="UniProtKB">
        <authorList>
            <consortium name="Ensembl"/>
        </authorList>
    </citation>
    <scope>IDENTIFICATION</scope>
</reference>
<feature type="transmembrane region" description="Helical" evidence="3">
    <location>
        <begin position="50"/>
        <end position="74"/>
    </location>
</feature>
<evidence type="ECO:0000313" key="5">
    <source>
        <dbReference type="Ensembl" id="ENSNGAP00000025359.1"/>
    </source>
</evidence>
<dbReference type="Gene3D" id="3.10.100.10">
    <property type="entry name" value="Mannose-Binding Protein A, subunit A"/>
    <property type="match status" value="1"/>
</dbReference>
<dbReference type="GeneTree" id="ENSGT00940000158835"/>
<sequence>MALENIYTEVNFKNESGTNSDSSTDLTSVVSLLTPKKKILHKSNPGFPTLLLALLMIFFLLLAILFSVALVILFRMYSDLLEEKNTIKQLNYTKLECIKNHSPMEVWSCCLKNWKPLNFHCYFISTGSKSWSESEENCASMGAHLLVICSKEEQDFITMNLDTHAAYYVGLSDPEGQGQWQWVDQTPYNSNATFWLPGDLNCNKEYCVVLNHHLNIRGWGWNNVSCDSDHRSVCELMKIYL</sequence>
<dbReference type="InterPro" id="IPR033989">
    <property type="entry name" value="CD209-like_CTLD"/>
</dbReference>
<reference evidence="5" key="2">
    <citation type="submission" date="2025-09" db="UniProtKB">
        <authorList>
            <consortium name="Ensembl"/>
        </authorList>
    </citation>
    <scope>IDENTIFICATION</scope>
</reference>
<dbReference type="PANTHER" id="PTHR46746">
    <property type="entry name" value="KILLER CELL LECTIN-LIKE RECEPTOR SUBFAMILY F MEMBER 2"/>
    <property type="match status" value="1"/>
</dbReference>
<gene>
    <name evidence="5" type="primary">LOC103727476</name>
</gene>
<dbReference type="Ensembl" id="ENSNGAT00000031079.1">
    <property type="protein sequence ID" value="ENSNGAP00000025359.1"/>
    <property type="gene ID" value="ENSNGAG00000023338.1"/>
</dbReference>
<dbReference type="PROSITE" id="PS00615">
    <property type="entry name" value="C_TYPE_LECTIN_1"/>
    <property type="match status" value="1"/>
</dbReference>
<keyword evidence="3" id="KW-0472">Membrane</keyword>
<dbReference type="InterPro" id="IPR051379">
    <property type="entry name" value="C-type_Lectin_Receptor_IMM"/>
</dbReference>
<keyword evidence="1" id="KW-0430">Lectin</keyword>
<organism evidence="5 6">
    <name type="scientific">Nannospalax galili</name>
    <name type="common">Northern Israeli blind subterranean mole rat</name>
    <name type="synonym">Spalax galili</name>
    <dbReference type="NCBI Taxonomy" id="1026970"/>
    <lineage>
        <taxon>Eukaryota</taxon>
        <taxon>Metazoa</taxon>
        <taxon>Chordata</taxon>
        <taxon>Craniata</taxon>
        <taxon>Vertebrata</taxon>
        <taxon>Euteleostomi</taxon>
        <taxon>Mammalia</taxon>
        <taxon>Eutheria</taxon>
        <taxon>Euarchontoglires</taxon>
        <taxon>Glires</taxon>
        <taxon>Rodentia</taxon>
        <taxon>Myomorpha</taxon>
        <taxon>Muroidea</taxon>
        <taxon>Spalacidae</taxon>
        <taxon>Spalacinae</taxon>
        <taxon>Nannospalax</taxon>
    </lineage>
</organism>
<dbReference type="SUPFAM" id="SSF56436">
    <property type="entry name" value="C-type lectin-like"/>
    <property type="match status" value="1"/>
</dbReference>
<keyword evidence="2" id="KW-1015">Disulfide bond</keyword>
<proteinExistence type="predicted"/>
<evidence type="ECO:0000259" key="4">
    <source>
        <dbReference type="PROSITE" id="PS50041"/>
    </source>
</evidence>
<dbReference type="Proteomes" id="UP000694381">
    <property type="component" value="Unassembled WGS sequence"/>
</dbReference>
<dbReference type="SMART" id="SM00034">
    <property type="entry name" value="CLECT"/>
    <property type="match status" value="1"/>
</dbReference>
<name>A0A8C6RX29_NANGA</name>
<evidence type="ECO:0000256" key="3">
    <source>
        <dbReference type="SAM" id="Phobius"/>
    </source>
</evidence>
<dbReference type="InterPro" id="IPR001304">
    <property type="entry name" value="C-type_lectin-like"/>
</dbReference>
<dbReference type="InterPro" id="IPR018378">
    <property type="entry name" value="C-type_lectin_CS"/>
</dbReference>
<dbReference type="CDD" id="cd03590">
    <property type="entry name" value="CLECT_DC-SIGN_like"/>
    <property type="match status" value="1"/>
</dbReference>